<protein>
    <submittedName>
        <fullName evidence="1">Uncharacterized protein</fullName>
    </submittedName>
</protein>
<sequence length="378" mass="40964">MADIRKGTGRGKGKRLRLMIDDLEPGQKMRPFIERSNWAGFTRNKQLLVFARDVPASAVKNGPLGLAAHLTEKAMGNTFVKGSMRGDEVRLSFRGKLLETPYTISLPFAVAPDVLSSESGLLLHRGSILFHSDFSGPSFDGWRDHQGSYSQTPTVGLTRYPIHSGTHSLQLSTGAVPYQPGLLSNTTSTYRNMSMVRESGLLSFSGWFAHAGDADVEGSGGMAYSAWGLDLDVQAWDSTSRAFYHFYVVDTGHPSGSPELALIPNDGWDPVVLPDSLHSVAGENEAKWNWNYLRLTVDLSGNGGRGSYVEAQCNHKVFDLRGLRVDPSHAPQAGSAQASFAGGLNAGVTLGRSSRHPQYMRNVLTADNLILTQGDVLA</sequence>
<keyword evidence="2" id="KW-1185">Reference proteome</keyword>
<dbReference type="KEGG" id="nsn:EXE58_10645"/>
<name>A0A4P7IJ15_9ACTN</name>
<accession>A0A4P7IJ15</accession>
<dbReference type="Proteomes" id="UP000294853">
    <property type="component" value="Chromosome"/>
</dbReference>
<dbReference type="OrthoDB" id="1030000at2"/>
<proteinExistence type="predicted"/>
<dbReference type="AlphaFoldDB" id="A0A4P7IJ15"/>
<evidence type="ECO:0000313" key="2">
    <source>
        <dbReference type="Proteomes" id="UP000294853"/>
    </source>
</evidence>
<organism evidence="1 2">
    <name type="scientific">Nocardioides seonyuensis</name>
    <dbReference type="NCBI Taxonomy" id="2518371"/>
    <lineage>
        <taxon>Bacteria</taxon>
        <taxon>Bacillati</taxon>
        <taxon>Actinomycetota</taxon>
        <taxon>Actinomycetes</taxon>
        <taxon>Propionibacteriales</taxon>
        <taxon>Nocardioidaceae</taxon>
        <taxon>Nocardioides</taxon>
    </lineage>
</organism>
<dbReference type="RefSeq" id="WP_135267862.1">
    <property type="nucleotide sequence ID" value="NZ_CP038436.1"/>
</dbReference>
<reference evidence="1 2" key="1">
    <citation type="submission" date="2019-03" db="EMBL/GenBank/DDBJ databases">
        <title>Three New Species of Nocardioides, Nocardioides euryhalodurans sp. nov., Nocardioides seonyuensis sp. nov. and Nocardioides eburneoflavus sp. nov. Iolated from Soil.</title>
        <authorList>
            <person name="Roh S.G."/>
            <person name="Lee C."/>
            <person name="Kim M.-K."/>
            <person name="Kim S.B."/>
        </authorList>
    </citation>
    <scope>NUCLEOTIDE SEQUENCE [LARGE SCALE GENOMIC DNA]</scope>
    <source>
        <strain evidence="1 2">MMS17-SY207-3</strain>
    </source>
</reference>
<evidence type="ECO:0000313" key="1">
    <source>
        <dbReference type="EMBL" id="QBX55871.1"/>
    </source>
</evidence>
<gene>
    <name evidence="1" type="ORF">EXE58_10645</name>
</gene>
<dbReference type="EMBL" id="CP038436">
    <property type="protein sequence ID" value="QBX55871.1"/>
    <property type="molecule type" value="Genomic_DNA"/>
</dbReference>